<geneLocation type="plasmid" evidence="2 3">
    <name>pCY360</name>
</geneLocation>
<keyword evidence="1" id="KW-0472">Membrane</keyword>
<protein>
    <submittedName>
        <fullName evidence="2">Uncharacterized protein</fullName>
    </submittedName>
</protein>
<dbReference type="RefSeq" id="WP_013282664.1">
    <property type="nucleotide sequence ID" value="NC_014389.1"/>
</dbReference>
<feature type="transmembrane region" description="Helical" evidence="1">
    <location>
        <begin position="12"/>
        <end position="33"/>
    </location>
</feature>
<sequence>MNKKKYDATRMKRAACIAITLTLATLYFIWPIFDGTFDTATFLFGRDIAAMSLCCGACLIILAGGLVNKILEKKTKSK</sequence>
<keyword evidence="3" id="KW-1185">Reference proteome</keyword>
<keyword evidence="1" id="KW-0812">Transmembrane</keyword>
<dbReference type="KEGG" id="bpb:bpr_II074"/>
<dbReference type="AlphaFoldDB" id="E0S3N2"/>
<evidence type="ECO:0000313" key="2">
    <source>
        <dbReference type="EMBL" id="ADL36014.1"/>
    </source>
</evidence>
<gene>
    <name evidence="2" type="ordered locus">bpr_II074</name>
</gene>
<evidence type="ECO:0000256" key="1">
    <source>
        <dbReference type="SAM" id="Phobius"/>
    </source>
</evidence>
<dbReference type="HOGENOM" id="CLU_2615316_0_0_9"/>
<dbReference type="Proteomes" id="UP000001299">
    <property type="component" value="Plasmid pCY360"/>
</dbReference>
<organism evidence="2 3">
    <name type="scientific">Butyrivibrio proteoclasticus (strain ATCC 51982 / DSM 14932 / B316)</name>
    <name type="common">Clostridium proteoclasticum</name>
    <dbReference type="NCBI Taxonomy" id="515622"/>
    <lineage>
        <taxon>Bacteria</taxon>
        <taxon>Bacillati</taxon>
        <taxon>Bacillota</taxon>
        <taxon>Clostridia</taxon>
        <taxon>Lachnospirales</taxon>
        <taxon>Lachnospiraceae</taxon>
        <taxon>Butyrivibrio</taxon>
    </lineage>
</organism>
<keyword evidence="1" id="KW-1133">Transmembrane helix</keyword>
<proteinExistence type="predicted"/>
<keyword evidence="2" id="KW-0614">Plasmid</keyword>
<name>E0S3N2_BUTPB</name>
<dbReference type="EMBL" id="CP001812">
    <property type="protein sequence ID" value="ADL36014.1"/>
    <property type="molecule type" value="Genomic_DNA"/>
</dbReference>
<accession>E0S3N2</accession>
<reference evidence="2 3" key="1">
    <citation type="journal article" date="2010" name="PLoS ONE">
        <title>The glycobiome of the rumen bacterium Butyrivibrio proteoclasticus B316(T) highlights adaptation to a polysaccharide-rich environment.</title>
        <authorList>
            <person name="Kelly W.J."/>
            <person name="Leahy S.C."/>
            <person name="Altermann E."/>
            <person name="Yeoman C.J."/>
            <person name="Dunne J.C."/>
            <person name="Kong Z."/>
            <person name="Pacheco D.M."/>
            <person name="Li D."/>
            <person name="Noel S.J."/>
            <person name="Moon C.D."/>
            <person name="Cookson A.L."/>
            <person name="Attwood G.T."/>
        </authorList>
    </citation>
    <scope>NUCLEOTIDE SEQUENCE [LARGE SCALE GENOMIC DNA]</scope>
    <source>
        <strain evidence="3">ATCC 51982 / DSM 14932 / B316</strain>
        <plasmid evidence="3">Plasmid pCY360</plasmid>
    </source>
</reference>
<feature type="transmembrane region" description="Helical" evidence="1">
    <location>
        <begin position="48"/>
        <end position="71"/>
    </location>
</feature>
<evidence type="ECO:0000313" key="3">
    <source>
        <dbReference type="Proteomes" id="UP000001299"/>
    </source>
</evidence>